<sequence length="215" mass="24146">MPHTARILIVDDHPVFRKGLAHLINEERDMTICGEAEDVDAARTAFEELEPDMVIIDITLKDKSGLELLSEIQSLRPKIPALIVSMHDESMYAERAFRLGAMGYIMKGEMSDTIIQAIRQVLSGSIYASQTMVSRMVGRLSRKADPASHPVETLSDRELEVFQLMGKGFQRKEIADLLGVSAKTVGSYRELIKKKLNVNTSGELMREAVEWVSRR</sequence>
<dbReference type="AlphaFoldDB" id="A0A5S5MCH6"/>
<dbReference type="InterPro" id="IPR016032">
    <property type="entry name" value="Sig_transdc_resp-reg_C-effctor"/>
</dbReference>
<dbReference type="InterPro" id="IPR011006">
    <property type="entry name" value="CheY-like_superfamily"/>
</dbReference>
<evidence type="ECO:0000313" key="6">
    <source>
        <dbReference type="EMBL" id="TYT73414.1"/>
    </source>
</evidence>
<keyword evidence="1 3" id="KW-0597">Phosphoprotein</keyword>
<keyword evidence="7" id="KW-1185">Reference proteome</keyword>
<evidence type="ECO:0000256" key="2">
    <source>
        <dbReference type="ARBA" id="ARBA00023125"/>
    </source>
</evidence>
<dbReference type="GO" id="GO:0003677">
    <property type="term" value="F:DNA binding"/>
    <property type="evidence" value="ECO:0007669"/>
    <property type="project" value="UniProtKB-KW"/>
</dbReference>
<dbReference type="OrthoDB" id="9780312at2"/>
<dbReference type="PANTHER" id="PTHR43214:SF43">
    <property type="entry name" value="TWO-COMPONENT RESPONSE REGULATOR"/>
    <property type="match status" value="1"/>
</dbReference>
<dbReference type="PROSITE" id="PS50043">
    <property type="entry name" value="HTH_LUXR_2"/>
    <property type="match status" value="1"/>
</dbReference>
<evidence type="ECO:0000259" key="5">
    <source>
        <dbReference type="PROSITE" id="PS50110"/>
    </source>
</evidence>
<feature type="domain" description="HTH luxR-type" evidence="4">
    <location>
        <begin position="147"/>
        <end position="215"/>
    </location>
</feature>
<dbReference type="Pfam" id="PF00072">
    <property type="entry name" value="Response_reg"/>
    <property type="match status" value="1"/>
</dbReference>
<dbReference type="InterPro" id="IPR058245">
    <property type="entry name" value="NreC/VraR/RcsB-like_REC"/>
</dbReference>
<comment type="caution">
    <text evidence="6">The sequence shown here is derived from an EMBL/GenBank/DDBJ whole genome shotgun (WGS) entry which is preliminary data.</text>
</comment>
<feature type="modified residue" description="4-aspartylphosphate" evidence="3">
    <location>
        <position position="57"/>
    </location>
</feature>
<dbReference type="SMART" id="SM00421">
    <property type="entry name" value="HTH_LUXR"/>
    <property type="match status" value="1"/>
</dbReference>
<organism evidence="6 7">
    <name type="scientific">Desulfobotulus mexicanus</name>
    <dbReference type="NCBI Taxonomy" id="2586642"/>
    <lineage>
        <taxon>Bacteria</taxon>
        <taxon>Pseudomonadati</taxon>
        <taxon>Thermodesulfobacteriota</taxon>
        <taxon>Desulfobacteria</taxon>
        <taxon>Desulfobacterales</taxon>
        <taxon>Desulfobacteraceae</taxon>
        <taxon>Desulfobotulus</taxon>
    </lineage>
</organism>
<dbReference type="GO" id="GO:0006355">
    <property type="term" value="P:regulation of DNA-templated transcription"/>
    <property type="evidence" value="ECO:0007669"/>
    <property type="project" value="InterPro"/>
</dbReference>
<dbReference type="CDD" id="cd06170">
    <property type="entry name" value="LuxR_C_like"/>
    <property type="match status" value="1"/>
</dbReference>
<accession>A0A5S5MCH6</accession>
<dbReference type="InterPro" id="IPR039420">
    <property type="entry name" value="WalR-like"/>
</dbReference>
<dbReference type="SUPFAM" id="SSF46894">
    <property type="entry name" value="C-terminal effector domain of the bipartite response regulators"/>
    <property type="match status" value="1"/>
</dbReference>
<dbReference type="SMART" id="SM00448">
    <property type="entry name" value="REC"/>
    <property type="match status" value="1"/>
</dbReference>
<evidence type="ECO:0000256" key="3">
    <source>
        <dbReference type="PROSITE-ProRule" id="PRU00169"/>
    </source>
</evidence>
<gene>
    <name evidence="6" type="ORF">FIM25_15305</name>
</gene>
<name>A0A5S5MCH6_9BACT</name>
<evidence type="ECO:0000259" key="4">
    <source>
        <dbReference type="PROSITE" id="PS50043"/>
    </source>
</evidence>
<dbReference type="PRINTS" id="PR00038">
    <property type="entry name" value="HTHLUXR"/>
</dbReference>
<dbReference type="GO" id="GO:0000160">
    <property type="term" value="P:phosphorelay signal transduction system"/>
    <property type="evidence" value="ECO:0007669"/>
    <property type="project" value="InterPro"/>
</dbReference>
<dbReference type="Gene3D" id="3.40.50.2300">
    <property type="match status" value="1"/>
</dbReference>
<protein>
    <submittedName>
        <fullName evidence="6">Response regulator transcription factor</fullName>
    </submittedName>
</protein>
<dbReference type="PROSITE" id="PS50110">
    <property type="entry name" value="RESPONSE_REGULATORY"/>
    <property type="match status" value="1"/>
</dbReference>
<dbReference type="PANTHER" id="PTHR43214">
    <property type="entry name" value="TWO-COMPONENT RESPONSE REGULATOR"/>
    <property type="match status" value="1"/>
</dbReference>
<proteinExistence type="predicted"/>
<feature type="domain" description="Response regulatory" evidence="5">
    <location>
        <begin position="6"/>
        <end position="122"/>
    </location>
</feature>
<dbReference type="InterPro" id="IPR001789">
    <property type="entry name" value="Sig_transdc_resp-reg_receiver"/>
</dbReference>
<dbReference type="RefSeq" id="WP_139450733.1">
    <property type="nucleotide sequence ID" value="NZ_VDMB01000031.1"/>
</dbReference>
<evidence type="ECO:0000313" key="7">
    <source>
        <dbReference type="Proteomes" id="UP000321899"/>
    </source>
</evidence>
<dbReference type="Proteomes" id="UP000321899">
    <property type="component" value="Unassembled WGS sequence"/>
</dbReference>
<dbReference type="SUPFAM" id="SSF52172">
    <property type="entry name" value="CheY-like"/>
    <property type="match status" value="1"/>
</dbReference>
<dbReference type="CDD" id="cd17535">
    <property type="entry name" value="REC_NarL-like"/>
    <property type="match status" value="1"/>
</dbReference>
<reference evidence="6 7" key="1">
    <citation type="submission" date="2019-06" db="EMBL/GenBank/DDBJ databases">
        <title>Desulfobotulus mexicanus sp. nov., a novel sulfate-reducing bacterium isolated from the sediment of an alkaline crater lake in Mexico.</title>
        <authorList>
            <person name="Hirschler-Rea A."/>
        </authorList>
    </citation>
    <scope>NUCLEOTIDE SEQUENCE [LARGE SCALE GENOMIC DNA]</scope>
    <source>
        <strain evidence="6 7">PAR22N</strain>
    </source>
</reference>
<dbReference type="Pfam" id="PF00196">
    <property type="entry name" value="GerE"/>
    <property type="match status" value="1"/>
</dbReference>
<dbReference type="EMBL" id="VDMB01000031">
    <property type="protein sequence ID" value="TYT73414.1"/>
    <property type="molecule type" value="Genomic_DNA"/>
</dbReference>
<evidence type="ECO:0000256" key="1">
    <source>
        <dbReference type="ARBA" id="ARBA00022553"/>
    </source>
</evidence>
<dbReference type="InterPro" id="IPR000792">
    <property type="entry name" value="Tscrpt_reg_LuxR_C"/>
</dbReference>
<keyword evidence="2" id="KW-0238">DNA-binding</keyword>